<reference evidence="1 2" key="1">
    <citation type="submission" date="2016-10" db="EMBL/GenBank/DDBJ databases">
        <authorList>
            <person name="de Groot N.N."/>
        </authorList>
    </citation>
    <scope>NUCLEOTIDE SEQUENCE [LARGE SCALE GENOMIC DNA]</scope>
    <source>
        <strain evidence="1 2">DSM 15893</strain>
    </source>
</reference>
<dbReference type="AlphaFoldDB" id="A0A1I5KT97"/>
<dbReference type="RefSeq" id="WP_017015247.1">
    <property type="nucleotide sequence ID" value="NZ_FOWR01000004.1"/>
</dbReference>
<dbReference type="Proteomes" id="UP000182692">
    <property type="component" value="Unassembled WGS sequence"/>
</dbReference>
<accession>A0A1I5KT97</accession>
<protein>
    <submittedName>
        <fullName evidence="1">Uncharacterized protein</fullName>
    </submittedName>
</protein>
<dbReference type="GeneID" id="35872718"/>
<name>A0A1I5KT97_9GAMM</name>
<evidence type="ECO:0000313" key="1">
    <source>
        <dbReference type="EMBL" id="SFO88168.1"/>
    </source>
</evidence>
<sequence length="176" mass="19546">MNIDFFSLSQDARTSLLNAVHALSTLGTYSEDQNRTATTPFLDTINVSLLSIQIETANWNNKLYEIIHSEIPSGYFDEESAHVLVDADAFSRSAEEMLRIQSEATFNSKDIKLATDVLSVIGQLKVAVFKLRKSIENVIKLEMRMQGAESVDEASFDAMADALTSVRKSKTPTVLH</sequence>
<dbReference type="OrthoDB" id="9873235at2"/>
<evidence type="ECO:0000313" key="2">
    <source>
        <dbReference type="Proteomes" id="UP000182692"/>
    </source>
</evidence>
<gene>
    <name evidence="1" type="ORF">SAMN03084138_00740</name>
</gene>
<proteinExistence type="predicted"/>
<dbReference type="EMBL" id="FOWR01000004">
    <property type="protein sequence ID" value="SFO88168.1"/>
    <property type="molecule type" value="Genomic_DNA"/>
</dbReference>
<organism evidence="1 2">
    <name type="scientific">Enterovibrio norvegicus DSM 15893</name>
    <dbReference type="NCBI Taxonomy" id="1121869"/>
    <lineage>
        <taxon>Bacteria</taxon>
        <taxon>Pseudomonadati</taxon>
        <taxon>Pseudomonadota</taxon>
        <taxon>Gammaproteobacteria</taxon>
        <taxon>Vibrionales</taxon>
        <taxon>Vibrionaceae</taxon>
        <taxon>Enterovibrio</taxon>
    </lineage>
</organism>